<sequence>MVSSSKSPEETKILTSSDTSLSIVRKESPPEVIWVSVDRIAHIMSINDSSSLPADEEVHFQNLPLVLLPDTPSEGEVREHASFRVALDGFANWSSVSQNPFLPISTNSFPMAHVFVPVPLSVDNIDEIPLDELILKKSRRRLKTFNKDSVSIPMSEPSSPIDIPSLPTVRVPQTRQKRCQVEAELISALTALNRTSSSTFHPLQTPTVVLSDDDIVSRKDRCGKHITSKPSRSKPSTKTKKSSLPKASPKPASKIRCSKQSMSKSKKKTSCFPCFFF</sequence>
<accession>A0AAF0U2P7</accession>
<feature type="compositionally biased region" description="Basic residues" evidence="1">
    <location>
        <begin position="223"/>
        <end position="243"/>
    </location>
</feature>
<gene>
    <name evidence="2" type="ORF">MTR67_031521</name>
</gene>
<feature type="region of interest" description="Disordered" evidence="1">
    <location>
        <begin position="223"/>
        <end position="269"/>
    </location>
</feature>
<organism evidence="2 3">
    <name type="scientific">Solanum verrucosum</name>
    <dbReference type="NCBI Taxonomy" id="315347"/>
    <lineage>
        <taxon>Eukaryota</taxon>
        <taxon>Viridiplantae</taxon>
        <taxon>Streptophyta</taxon>
        <taxon>Embryophyta</taxon>
        <taxon>Tracheophyta</taxon>
        <taxon>Spermatophyta</taxon>
        <taxon>Magnoliopsida</taxon>
        <taxon>eudicotyledons</taxon>
        <taxon>Gunneridae</taxon>
        <taxon>Pentapetalae</taxon>
        <taxon>asterids</taxon>
        <taxon>lamiids</taxon>
        <taxon>Solanales</taxon>
        <taxon>Solanaceae</taxon>
        <taxon>Solanoideae</taxon>
        <taxon>Solaneae</taxon>
        <taxon>Solanum</taxon>
    </lineage>
</organism>
<feature type="compositionally biased region" description="Low complexity" evidence="1">
    <location>
        <begin position="244"/>
        <end position="263"/>
    </location>
</feature>
<evidence type="ECO:0000256" key="1">
    <source>
        <dbReference type="SAM" id="MobiDB-lite"/>
    </source>
</evidence>
<feature type="region of interest" description="Disordered" evidence="1">
    <location>
        <begin position="1"/>
        <end position="20"/>
    </location>
</feature>
<evidence type="ECO:0000313" key="3">
    <source>
        <dbReference type="Proteomes" id="UP001234989"/>
    </source>
</evidence>
<dbReference type="Proteomes" id="UP001234989">
    <property type="component" value="Chromosome 7"/>
</dbReference>
<name>A0AAF0U2P7_SOLVR</name>
<keyword evidence="3" id="KW-1185">Reference proteome</keyword>
<dbReference type="AlphaFoldDB" id="A0AAF0U2P7"/>
<dbReference type="EMBL" id="CP133618">
    <property type="protein sequence ID" value="WMV38136.1"/>
    <property type="molecule type" value="Genomic_DNA"/>
</dbReference>
<protein>
    <submittedName>
        <fullName evidence="2">Uncharacterized protein</fullName>
    </submittedName>
</protein>
<proteinExistence type="predicted"/>
<reference evidence="2" key="1">
    <citation type="submission" date="2023-08" db="EMBL/GenBank/DDBJ databases">
        <title>A de novo genome assembly of Solanum verrucosum Schlechtendal, a Mexican diploid species geographically isolated from the other diploid A-genome species in potato relatives.</title>
        <authorList>
            <person name="Hosaka K."/>
        </authorList>
    </citation>
    <scope>NUCLEOTIDE SEQUENCE</scope>
    <source>
        <tissue evidence="2">Young leaves</tissue>
    </source>
</reference>
<evidence type="ECO:0000313" key="2">
    <source>
        <dbReference type="EMBL" id="WMV38136.1"/>
    </source>
</evidence>